<name>A0A6C0EWY2_9ZZZZ</name>
<protein>
    <submittedName>
        <fullName evidence="1">Uncharacterized protein</fullName>
    </submittedName>
</protein>
<evidence type="ECO:0000313" key="1">
    <source>
        <dbReference type="EMBL" id="QHT31745.1"/>
    </source>
</evidence>
<sequence>MASCKNIADTSFNGIIQLPTKLINMIYEFVPNDSDMDLVNKIKNKIMLPKNEIIVELIKFFPHIENEPEIIEIYCQYVELYSTEKILNLLKNKLYDEYHEKKSFPKNSDGEFLPISKNDFKILKNYVYLGKAKFADLQVLMTSINATMQVWLYSKIKKICNMKKFEKYDYVKTELQCFGEFREIEIFKKLVAFGYQDRFYKNGWKSEIPELLSNTTNMLTYHDVYIMKQYPIWIKTFLEHFNKLI</sequence>
<proteinExistence type="predicted"/>
<organism evidence="1">
    <name type="scientific">viral metagenome</name>
    <dbReference type="NCBI Taxonomy" id="1070528"/>
    <lineage>
        <taxon>unclassified sequences</taxon>
        <taxon>metagenomes</taxon>
        <taxon>organismal metagenomes</taxon>
    </lineage>
</organism>
<accession>A0A6C0EWY2</accession>
<dbReference type="EMBL" id="MN738925">
    <property type="protein sequence ID" value="QHT31745.1"/>
    <property type="molecule type" value="Genomic_DNA"/>
</dbReference>
<reference evidence="1" key="1">
    <citation type="journal article" date="2020" name="Nature">
        <title>Giant virus diversity and host interactions through global metagenomics.</title>
        <authorList>
            <person name="Schulz F."/>
            <person name="Roux S."/>
            <person name="Paez-Espino D."/>
            <person name="Jungbluth S."/>
            <person name="Walsh D.A."/>
            <person name="Denef V.J."/>
            <person name="McMahon K.D."/>
            <person name="Konstantinidis K.T."/>
            <person name="Eloe-Fadrosh E.A."/>
            <person name="Kyrpides N.C."/>
            <person name="Woyke T."/>
        </authorList>
    </citation>
    <scope>NUCLEOTIDE SEQUENCE</scope>
    <source>
        <strain evidence="1">GVMAG-M-3300009155-48</strain>
    </source>
</reference>
<dbReference type="AlphaFoldDB" id="A0A6C0EWY2"/>